<sequence>MRSGVSVLAEVGVGVEKTDSTTVKFIIPA</sequence>
<accession>A0A378MJJ0</accession>
<evidence type="ECO:0000313" key="2">
    <source>
        <dbReference type="Proteomes" id="UP000254879"/>
    </source>
</evidence>
<organism evidence="1 2">
    <name type="scientific">Listeria grayi</name>
    <name type="common">Listeria murrayi</name>
    <dbReference type="NCBI Taxonomy" id="1641"/>
    <lineage>
        <taxon>Bacteria</taxon>
        <taxon>Bacillati</taxon>
        <taxon>Bacillota</taxon>
        <taxon>Bacilli</taxon>
        <taxon>Bacillales</taxon>
        <taxon>Listeriaceae</taxon>
        <taxon>Listeria</taxon>
    </lineage>
</organism>
<reference evidence="1 2" key="1">
    <citation type="submission" date="2018-06" db="EMBL/GenBank/DDBJ databases">
        <authorList>
            <consortium name="Pathogen Informatics"/>
            <person name="Doyle S."/>
        </authorList>
    </citation>
    <scope>NUCLEOTIDE SEQUENCE [LARGE SCALE GENOMIC DNA]</scope>
    <source>
        <strain evidence="2">NCTC 10815</strain>
    </source>
</reference>
<protein>
    <submittedName>
        <fullName evidence="1">Uncharacterized protein</fullName>
    </submittedName>
</protein>
<dbReference type="AlphaFoldDB" id="A0A378MJJ0"/>
<dbReference type="Proteomes" id="UP000254879">
    <property type="component" value="Unassembled WGS sequence"/>
</dbReference>
<gene>
    <name evidence="1" type="ORF">NCTC10815_01224</name>
</gene>
<evidence type="ECO:0000313" key="1">
    <source>
        <dbReference type="EMBL" id="STY43915.1"/>
    </source>
</evidence>
<dbReference type="EMBL" id="UGPG01000001">
    <property type="protein sequence ID" value="STY43915.1"/>
    <property type="molecule type" value="Genomic_DNA"/>
</dbReference>
<name>A0A378MJJ0_LISGR</name>
<proteinExistence type="predicted"/>